<dbReference type="EMBL" id="MU277241">
    <property type="protein sequence ID" value="KAI0057928.1"/>
    <property type="molecule type" value="Genomic_DNA"/>
</dbReference>
<reference evidence="1" key="2">
    <citation type="journal article" date="2022" name="New Phytol.">
        <title>Evolutionary transition to the ectomycorrhizal habit in the genomes of a hyperdiverse lineage of mushroom-forming fungi.</title>
        <authorList>
            <person name="Looney B."/>
            <person name="Miyauchi S."/>
            <person name="Morin E."/>
            <person name="Drula E."/>
            <person name="Courty P.E."/>
            <person name="Kohler A."/>
            <person name="Kuo A."/>
            <person name="LaButti K."/>
            <person name="Pangilinan J."/>
            <person name="Lipzen A."/>
            <person name="Riley R."/>
            <person name="Andreopoulos W."/>
            <person name="He G."/>
            <person name="Johnson J."/>
            <person name="Nolan M."/>
            <person name="Tritt A."/>
            <person name="Barry K.W."/>
            <person name="Grigoriev I.V."/>
            <person name="Nagy L.G."/>
            <person name="Hibbett D."/>
            <person name="Henrissat B."/>
            <person name="Matheny P.B."/>
            <person name="Labbe J."/>
            <person name="Martin F.M."/>
        </authorList>
    </citation>
    <scope>NUCLEOTIDE SEQUENCE</scope>
    <source>
        <strain evidence="1">HHB10654</strain>
    </source>
</reference>
<reference evidence="1" key="1">
    <citation type="submission" date="2021-03" db="EMBL/GenBank/DDBJ databases">
        <authorList>
            <consortium name="DOE Joint Genome Institute"/>
            <person name="Ahrendt S."/>
            <person name="Looney B.P."/>
            <person name="Miyauchi S."/>
            <person name="Morin E."/>
            <person name="Drula E."/>
            <person name="Courty P.E."/>
            <person name="Chicoki N."/>
            <person name="Fauchery L."/>
            <person name="Kohler A."/>
            <person name="Kuo A."/>
            <person name="Labutti K."/>
            <person name="Pangilinan J."/>
            <person name="Lipzen A."/>
            <person name="Riley R."/>
            <person name="Andreopoulos W."/>
            <person name="He G."/>
            <person name="Johnson J."/>
            <person name="Barry K.W."/>
            <person name="Grigoriev I.V."/>
            <person name="Nagy L."/>
            <person name="Hibbett D."/>
            <person name="Henrissat B."/>
            <person name="Matheny P.B."/>
            <person name="Labbe J."/>
            <person name="Martin F."/>
        </authorList>
    </citation>
    <scope>NUCLEOTIDE SEQUENCE</scope>
    <source>
        <strain evidence="1">HHB10654</strain>
    </source>
</reference>
<dbReference type="Proteomes" id="UP000814140">
    <property type="component" value="Unassembled WGS sequence"/>
</dbReference>
<evidence type="ECO:0000313" key="1">
    <source>
        <dbReference type="EMBL" id="KAI0057928.1"/>
    </source>
</evidence>
<protein>
    <submittedName>
        <fullName evidence="1">Uncharacterized protein</fullName>
    </submittedName>
</protein>
<comment type="caution">
    <text evidence="1">The sequence shown here is derived from an EMBL/GenBank/DDBJ whole genome shotgun (WGS) entry which is preliminary data.</text>
</comment>
<proteinExistence type="predicted"/>
<name>A0ACB8SN84_9AGAM</name>
<sequence length="177" mass="20216">MSGASSTTVIERPDGTLEYWEPTLANIQGAGLDSADTKQIAEITAFVNLRNALNHGREAHEKRLREDEQSRLEIEQDRLEIEQNFKKIEELIARSKKETAAVNAIWDEYDRVRADNRYLTVVLHYIDKAKQEGKEPTKDVLLSLMNEDVVAGQHARRCELERKGDVKAVAYSKDTLY</sequence>
<organism evidence="1 2">
    <name type="scientific">Artomyces pyxidatus</name>
    <dbReference type="NCBI Taxonomy" id="48021"/>
    <lineage>
        <taxon>Eukaryota</taxon>
        <taxon>Fungi</taxon>
        <taxon>Dikarya</taxon>
        <taxon>Basidiomycota</taxon>
        <taxon>Agaricomycotina</taxon>
        <taxon>Agaricomycetes</taxon>
        <taxon>Russulales</taxon>
        <taxon>Auriscalpiaceae</taxon>
        <taxon>Artomyces</taxon>
    </lineage>
</organism>
<accession>A0ACB8SN84</accession>
<evidence type="ECO:0000313" key="2">
    <source>
        <dbReference type="Proteomes" id="UP000814140"/>
    </source>
</evidence>
<gene>
    <name evidence="1" type="ORF">BV25DRAFT_1919790</name>
</gene>
<keyword evidence="2" id="KW-1185">Reference proteome</keyword>